<organism evidence="1 2">
    <name type="scientific">Hesseltinella vesiculosa</name>
    <dbReference type="NCBI Taxonomy" id="101127"/>
    <lineage>
        <taxon>Eukaryota</taxon>
        <taxon>Fungi</taxon>
        <taxon>Fungi incertae sedis</taxon>
        <taxon>Mucoromycota</taxon>
        <taxon>Mucoromycotina</taxon>
        <taxon>Mucoromycetes</taxon>
        <taxon>Mucorales</taxon>
        <taxon>Cunninghamellaceae</taxon>
        <taxon>Hesseltinella</taxon>
    </lineage>
</organism>
<gene>
    <name evidence="1" type="ORF">DM01DRAFT_1192616</name>
</gene>
<reference evidence="1 2" key="1">
    <citation type="submission" date="2016-07" db="EMBL/GenBank/DDBJ databases">
        <title>Pervasive Adenine N6-methylation of Active Genes in Fungi.</title>
        <authorList>
            <consortium name="DOE Joint Genome Institute"/>
            <person name="Mondo S.J."/>
            <person name="Dannebaum R.O."/>
            <person name="Kuo R.C."/>
            <person name="Labutti K."/>
            <person name="Haridas S."/>
            <person name="Kuo A."/>
            <person name="Salamov A."/>
            <person name="Ahrendt S.R."/>
            <person name="Lipzen A."/>
            <person name="Sullivan W."/>
            <person name="Andreopoulos W.B."/>
            <person name="Clum A."/>
            <person name="Lindquist E."/>
            <person name="Daum C."/>
            <person name="Ramamoorthy G.K."/>
            <person name="Gryganskyi A."/>
            <person name="Culley D."/>
            <person name="Magnuson J.K."/>
            <person name="James T.Y."/>
            <person name="O'Malley M.A."/>
            <person name="Stajich J.E."/>
            <person name="Spatafora J.W."/>
            <person name="Visel A."/>
            <person name="Grigoriev I.V."/>
        </authorList>
    </citation>
    <scope>NUCLEOTIDE SEQUENCE [LARGE SCALE GENOMIC DNA]</scope>
    <source>
        <strain evidence="1 2">NRRL 3301</strain>
    </source>
</reference>
<evidence type="ECO:0000313" key="2">
    <source>
        <dbReference type="Proteomes" id="UP000242146"/>
    </source>
</evidence>
<comment type="caution">
    <text evidence="1">The sequence shown here is derived from an EMBL/GenBank/DDBJ whole genome shotgun (WGS) entry which is preliminary data.</text>
</comment>
<proteinExistence type="predicted"/>
<sequence length="104" mass="11493">MLKSNASRDMLMMLFFSPWHPLPSVPTPRRTVIIVCVGNGEIGHKNLPQKRQLGWPPASVKLFNVPTAWCFWAWTSVGPLGCAPSADIKAASPCCSTRRRNDTS</sequence>
<dbReference type="Proteomes" id="UP000242146">
    <property type="component" value="Unassembled WGS sequence"/>
</dbReference>
<name>A0A1X2GRZ9_9FUNG</name>
<protein>
    <submittedName>
        <fullName evidence="1">Uncharacterized protein</fullName>
    </submittedName>
</protein>
<accession>A0A1X2GRZ9</accession>
<evidence type="ECO:0000313" key="1">
    <source>
        <dbReference type="EMBL" id="ORX59782.1"/>
    </source>
</evidence>
<keyword evidence="2" id="KW-1185">Reference proteome</keyword>
<dbReference type="AlphaFoldDB" id="A0A1X2GRZ9"/>
<dbReference type="EMBL" id="MCGT01000005">
    <property type="protein sequence ID" value="ORX59782.1"/>
    <property type="molecule type" value="Genomic_DNA"/>
</dbReference>